<name>A0ABV1AFQ6_9TELE</name>
<reference evidence="1 2" key="1">
    <citation type="submission" date="2021-06" db="EMBL/GenBank/DDBJ databases">
        <authorList>
            <person name="Palmer J.M."/>
        </authorList>
    </citation>
    <scope>NUCLEOTIDE SEQUENCE [LARGE SCALE GENOMIC DNA]</scope>
    <source>
        <strain evidence="1 2">AS_MEX2019</strain>
        <tissue evidence="1">Muscle</tissue>
    </source>
</reference>
<sequence length="99" mass="11045">MSKSAILKLSFPSLKDQHPILHSPQLLIGFEGGTIVQWDLRAKKADFRIYYDEGLCSHILLIFIMDLVSWSLNAIDQIFSTGRQGKGEPSCPDGTFFSG</sequence>
<protein>
    <submittedName>
        <fullName evidence="1">Uncharacterized protein</fullName>
    </submittedName>
</protein>
<gene>
    <name evidence="1" type="ORF">AMECASPLE_039382</name>
</gene>
<dbReference type="Proteomes" id="UP001469553">
    <property type="component" value="Unassembled WGS sequence"/>
</dbReference>
<comment type="caution">
    <text evidence="1">The sequence shown here is derived from an EMBL/GenBank/DDBJ whole genome shotgun (WGS) entry which is preliminary data.</text>
</comment>
<dbReference type="EMBL" id="JAHRIP010092837">
    <property type="protein sequence ID" value="MEQ2317111.1"/>
    <property type="molecule type" value="Genomic_DNA"/>
</dbReference>
<accession>A0ABV1AFQ6</accession>
<evidence type="ECO:0000313" key="2">
    <source>
        <dbReference type="Proteomes" id="UP001469553"/>
    </source>
</evidence>
<organism evidence="1 2">
    <name type="scientific">Ameca splendens</name>
    <dbReference type="NCBI Taxonomy" id="208324"/>
    <lineage>
        <taxon>Eukaryota</taxon>
        <taxon>Metazoa</taxon>
        <taxon>Chordata</taxon>
        <taxon>Craniata</taxon>
        <taxon>Vertebrata</taxon>
        <taxon>Euteleostomi</taxon>
        <taxon>Actinopterygii</taxon>
        <taxon>Neopterygii</taxon>
        <taxon>Teleostei</taxon>
        <taxon>Neoteleostei</taxon>
        <taxon>Acanthomorphata</taxon>
        <taxon>Ovalentaria</taxon>
        <taxon>Atherinomorphae</taxon>
        <taxon>Cyprinodontiformes</taxon>
        <taxon>Goodeidae</taxon>
        <taxon>Ameca</taxon>
    </lineage>
</organism>
<evidence type="ECO:0000313" key="1">
    <source>
        <dbReference type="EMBL" id="MEQ2317111.1"/>
    </source>
</evidence>
<proteinExistence type="predicted"/>
<keyword evidence="2" id="KW-1185">Reference proteome</keyword>